<evidence type="ECO:0000256" key="6">
    <source>
        <dbReference type="ARBA" id="ARBA00022781"/>
    </source>
</evidence>
<dbReference type="Proteomes" id="UP000246104">
    <property type="component" value="Unassembled WGS sequence"/>
</dbReference>
<dbReference type="SUPFAM" id="SSF81336">
    <property type="entry name" value="F1F0 ATP synthase subunit A"/>
    <property type="match status" value="1"/>
</dbReference>
<dbReference type="InterPro" id="IPR000568">
    <property type="entry name" value="ATP_synth_F0_asu"/>
</dbReference>
<dbReference type="InterPro" id="IPR023011">
    <property type="entry name" value="ATP_synth_F0_asu_AS"/>
</dbReference>
<comment type="similarity">
    <text evidence="2 11 12">Belongs to the ATPase A chain family.</text>
</comment>
<sequence>MALSISISAETVAHIGSFPISNSMLTSIVVSVVIVAFAFIANKSLKNTGKPSRFQAFVELIIESLSQLCLDITGSAAKATKFAPLVISFFLFILLNNWFGLIPGVGAIGFTSPESTFVPYFRAGTADLNTTLALAIISVFMTQVFGFGALGIHYSQKYLNLKDPIMFFVGILETVLEFAKIISFAFRLFGNIFAGEVLLSVMTFLVPLIVPMPFYGMELFVGVIQALVFAMLSLVFFNLAILGHEEIEEEHA</sequence>
<keyword evidence="7 11" id="KW-1133">Transmembrane helix</keyword>
<name>A0A317JN97_9BACT</name>
<evidence type="ECO:0000256" key="11">
    <source>
        <dbReference type="HAMAP-Rule" id="MF_01393"/>
    </source>
</evidence>
<feature type="transmembrane region" description="Helical" evidence="11">
    <location>
        <begin position="20"/>
        <end position="41"/>
    </location>
</feature>
<evidence type="ECO:0000313" key="14">
    <source>
        <dbReference type="Proteomes" id="UP000246104"/>
    </source>
</evidence>
<dbReference type="InterPro" id="IPR045082">
    <property type="entry name" value="ATP_syn_F0_a_bact/chloroplast"/>
</dbReference>
<dbReference type="NCBIfam" id="TIGR01131">
    <property type="entry name" value="ATP_synt_6_or_A"/>
    <property type="match status" value="1"/>
</dbReference>
<dbReference type="CDD" id="cd00310">
    <property type="entry name" value="ATP-synt_Fo_a_6"/>
    <property type="match status" value="1"/>
</dbReference>
<keyword evidence="3 11" id="KW-0813">Transport</keyword>
<keyword evidence="11" id="KW-1003">Cell membrane</keyword>
<feature type="transmembrane region" description="Helical" evidence="11">
    <location>
        <begin position="85"/>
        <end position="110"/>
    </location>
</feature>
<dbReference type="EMBL" id="PSRQ01000059">
    <property type="protein sequence ID" value="PWU22661.1"/>
    <property type="molecule type" value="Genomic_DNA"/>
</dbReference>
<keyword evidence="6 11" id="KW-0375">Hydrogen ion transport</keyword>
<evidence type="ECO:0000256" key="5">
    <source>
        <dbReference type="ARBA" id="ARBA00022692"/>
    </source>
</evidence>
<dbReference type="GO" id="GO:0042777">
    <property type="term" value="P:proton motive force-driven plasma membrane ATP synthesis"/>
    <property type="evidence" value="ECO:0007669"/>
    <property type="project" value="TreeGrafter"/>
</dbReference>
<accession>A0A317JN97</accession>
<evidence type="ECO:0000256" key="4">
    <source>
        <dbReference type="ARBA" id="ARBA00022547"/>
    </source>
</evidence>
<evidence type="ECO:0000313" key="13">
    <source>
        <dbReference type="EMBL" id="PWU22661.1"/>
    </source>
</evidence>
<keyword evidence="9 11" id="KW-0472">Membrane</keyword>
<evidence type="ECO:0000256" key="3">
    <source>
        <dbReference type="ARBA" id="ARBA00022448"/>
    </source>
</evidence>
<evidence type="ECO:0000256" key="10">
    <source>
        <dbReference type="ARBA" id="ARBA00023310"/>
    </source>
</evidence>
<proteinExistence type="inferred from homology"/>
<dbReference type="InterPro" id="IPR035908">
    <property type="entry name" value="F0_ATP_A_sf"/>
</dbReference>
<dbReference type="AlphaFoldDB" id="A0A317JN97"/>
<dbReference type="Pfam" id="PF00119">
    <property type="entry name" value="ATP-synt_A"/>
    <property type="match status" value="1"/>
</dbReference>
<dbReference type="PROSITE" id="PS00449">
    <property type="entry name" value="ATPASE_A"/>
    <property type="match status" value="1"/>
</dbReference>
<dbReference type="GO" id="GO:0045259">
    <property type="term" value="C:proton-transporting ATP synthase complex"/>
    <property type="evidence" value="ECO:0007669"/>
    <property type="project" value="UniProtKB-KW"/>
</dbReference>
<gene>
    <name evidence="11 13" type="primary">atpB</name>
    <name evidence="13" type="ORF">C5B42_05475</name>
</gene>
<comment type="caution">
    <text evidence="13">The sequence shown here is derived from an EMBL/GenBank/DDBJ whole genome shotgun (WGS) entry which is preliminary data.</text>
</comment>
<protein>
    <recommendedName>
        <fullName evidence="11 12">ATP synthase subunit a</fullName>
    </recommendedName>
    <alternativeName>
        <fullName evidence="11">ATP synthase F0 sector subunit a</fullName>
    </alternativeName>
    <alternativeName>
        <fullName evidence="11">F-ATPase subunit 6</fullName>
    </alternativeName>
</protein>
<evidence type="ECO:0000256" key="2">
    <source>
        <dbReference type="ARBA" id="ARBA00006810"/>
    </source>
</evidence>
<dbReference type="PANTHER" id="PTHR42823:SF3">
    <property type="entry name" value="ATP SYNTHASE SUBUNIT A, CHLOROPLASTIC"/>
    <property type="match status" value="1"/>
</dbReference>
<dbReference type="HAMAP" id="MF_01393">
    <property type="entry name" value="ATP_synth_a_bact"/>
    <property type="match status" value="1"/>
</dbReference>
<comment type="subcellular location">
    <subcellularLocation>
        <location evidence="11 12">Cell membrane</location>
        <topology evidence="11 12">Multi-pass membrane protein</topology>
    </subcellularLocation>
    <subcellularLocation>
        <location evidence="1">Membrane</location>
        <topology evidence="1">Multi-pass membrane protein</topology>
    </subcellularLocation>
</comment>
<evidence type="ECO:0000256" key="9">
    <source>
        <dbReference type="ARBA" id="ARBA00023136"/>
    </source>
</evidence>
<evidence type="ECO:0000256" key="7">
    <source>
        <dbReference type="ARBA" id="ARBA00022989"/>
    </source>
</evidence>
<evidence type="ECO:0000256" key="8">
    <source>
        <dbReference type="ARBA" id="ARBA00023065"/>
    </source>
</evidence>
<keyword evidence="8 11" id="KW-0406">Ion transport</keyword>
<organism evidence="13 14">
    <name type="scientific">Candidatus Cerribacteria bacterium 'Amazon FNV 2010 28 9'</name>
    <dbReference type="NCBI Taxonomy" id="2081795"/>
    <lineage>
        <taxon>Bacteria</taxon>
        <taxon>Candidatus Cerribacteria</taxon>
    </lineage>
</organism>
<evidence type="ECO:0000256" key="1">
    <source>
        <dbReference type="ARBA" id="ARBA00004141"/>
    </source>
</evidence>
<keyword evidence="4 11" id="KW-0138">CF(0)</keyword>
<dbReference type="Gene3D" id="1.20.120.220">
    <property type="entry name" value="ATP synthase, F0 complex, subunit A"/>
    <property type="match status" value="1"/>
</dbReference>
<dbReference type="GO" id="GO:0005886">
    <property type="term" value="C:plasma membrane"/>
    <property type="evidence" value="ECO:0007669"/>
    <property type="project" value="UniProtKB-SubCell"/>
</dbReference>
<feature type="transmembrane region" description="Helical" evidence="11">
    <location>
        <begin position="192"/>
        <end position="212"/>
    </location>
</feature>
<dbReference type="GO" id="GO:0046933">
    <property type="term" value="F:proton-transporting ATP synthase activity, rotational mechanism"/>
    <property type="evidence" value="ECO:0007669"/>
    <property type="project" value="UniProtKB-UniRule"/>
</dbReference>
<comment type="function">
    <text evidence="11 12">Key component of the proton channel; it plays a direct role in the translocation of protons across the membrane.</text>
</comment>
<dbReference type="PRINTS" id="PR00123">
    <property type="entry name" value="ATPASEA"/>
</dbReference>
<keyword evidence="10 11" id="KW-0066">ATP synthesis</keyword>
<feature type="transmembrane region" description="Helical" evidence="11">
    <location>
        <begin position="130"/>
        <end position="153"/>
    </location>
</feature>
<dbReference type="PANTHER" id="PTHR42823">
    <property type="entry name" value="ATP SYNTHASE SUBUNIT A, CHLOROPLASTIC"/>
    <property type="match status" value="1"/>
</dbReference>
<feature type="transmembrane region" description="Helical" evidence="11">
    <location>
        <begin position="219"/>
        <end position="242"/>
    </location>
</feature>
<evidence type="ECO:0000256" key="12">
    <source>
        <dbReference type="RuleBase" id="RU000483"/>
    </source>
</evidence>
<keyword evidence="5 11" id="KW-0812">Transmembrane</keyword>
<reference evidence="13 14" key="1">
    <citation type="submission" date="2018-02" db="EMBL/GenBank/DDBJ databases">
        <title>Genomic Reconstructions from Amazon Rainforest and Pasture Soil Reveal Novel Insights into the Physiology of Candidate Phyla in Tropical Sites.</title>
        <authorList>
            <person name="Kroeger M.E."/>
            <person name="Delmont T."/>
            <person name="Eren A.M."/>
            <person name="Guo J."/>
            <person name="Meyer K.M."/>
            <person name="Khan K."/>
            <person name="Rodrigues J.L.M."/>
            <person name="Bohannan B.J.M."/>
            <person name="Tringe S."/>
            <person name="Borges C.D."/>
            <person name="Tiedje J."/>
            <person name="Tsai S.M."/>
            <person name="Nusslein K."/>
        </authorList>
    </citation>
    <scope>NUCLEOTIDE SEQUENCE [LARGE SCALE GENOMIC DNA]</scope>
    <source>
        <strain evidence="13">Amazon FNV 2010 28 9</strain>
    </source>
</reference>